<evidence type="ECO:0000256" key="1">
    <source>
        <dbReference type="SAM" id="MobiDB-lite"/>
    </source>
</evidence>
<sequence length="101" mass="11267">MVPYVDKVVDPTTNPSTETQEQCDSSFQARKRTPAGETTEADGLSLIRRSLSSKGISSKAQATILNSWRSGTQKQNQVFLNKWQSFANQWNADPLHPTLIE</sequence>
<organism evidence="2 3">
    <name type="scientific">Paramuricea clavata</name>
    <name type="common">Red gorgonian</name>
    <name type="synonym">Violescent sea-whip</name>
    <dbReference type="NCBI Taxonomy" id="317549"/>
    <lineage>
        <taxon>Eukaryota</taxon>
        <taxon>Metazoa</taxon>
        <taxon>Cnidaria</taxon>
        <taxon>Anthozoa</taxon>
        <taxon>Octocorallia</taxon>
        <taxon>Malacalcyonacea</taxon>
        <taxon>Plexauridae</taxon>
        <taxon>Paramuricea</taxon>
    </lineage>
</organism>
<gene>
    <name evidence="2" type="ORF">PACLA_8A048451</name>
</gene>
<comment type="caution">
    <text evidence="2">The sequence shown here is derived from an EMBL/GenBank/DDBJ whole genome shotgun (WGS) entry which is preliminary data.</text>
</comment>
<keyword evidence="3" id="KW-1185">Reference proteome</keyword>
<feature type="non-terminal residue" evidence="2">
    <location>
        <position position="101"/>
    </location>
</feature>
<name>A0A7D9LU78_PARCT</name>
<accession>A0A7D9LU78</accession>
<evidence type="ECO:0000313" key="2">
    <source>
        <dbReference type="EMBL" id="CAB4039551.1"/>
    </source>
</evidence>
<feature type="region of interest" description="Disordered" evidence="1">
    <location>
        <begin position="1"/>
        <end position="43"/>
    </location>
</feature>
<dbReference type="AlphaFoldDB" id="A0A7D9LU78"/>
<proteinExistence type="predicted"/>
<reference evidence="2" key="1">
    <citation type="submission" date="2020-04" db="EMBL/GenBank/DDBJ databases">
        <authorList>
            <person name="Alioto T."/>
            <person name="Alioto T."/>
            <person name="Gomez Garrido J."/>
        </authorList>
    </citation>
    <scope>NUCLEOTIDE SEQUENCE</scope>
    <source>
        <strain evidence="2">A484AB</strain>
    </source>
</reference>
<dbReference type="Proteomes" id="UP001152795">
    <property type="component" value="Unassembled WGS sequence"/>
</dbReference>
<protein>
    <submittedName>
        <fullName evidence="2">Uncharacterized protein</fullName>
    </submittedName>
</protein>
<feature type="compositionally biased region" description="Polar residues" evidence="1">
    <location>
        <begin position="11"/>
        <end position="28"/>
    </location>
</feature>
<dbReference type="EMBL" id="CACRXK020025548">
    <property type="protein sequence ID" value="CAB4039551.1"/>
    <property type="molecule type" value="Genomic_DNA"/>
</dbReference>
<evidence type="ECO:0000313" key="3">
    <source>
        <dbReference type="Proteomes" id="UP001152795"/>
    </source>
</evidence>